<keyword evidence="3" id="KW-1003">Cell membrane</keyword>
<evidence type="ECO:0000256" key="11">
    <source>
        <dbReference type="PROSITE-ProRule" id="PRU00421"/>
    </source>
</evidence>
<keyword evidence="9 12" id="KW-1133">Transmembrane helix</keyword>
<feature type="transmembrane region" description="Helical" evidence="12">
    <location>
        <begin position="393"/>
        <end position="415"/>
    </location>
</feature>
<feature type="transmembrane region" description="Helical" evidence="12">
    <location>
        <begin position="250"/>
        <end position="274"/>
    </location>
</feature>
<evidence type="ECO:0000256" key="9">
    <source>
        <dbReference type="ARBA" id="ARBA00022989"/>
    </source>
</evidence>
<comment type="caution">
    <text evidence="15">The sequence shown here is derived from an EMBL/GenBank/DDBJ whole genome shotgun (WGS) entry which is preliminary data.</text>
</comment>
<keyword evidence="16" id="KW-1185">Reference proteome</keyword>
<dbReference type="RefSeq" id="WP_142981256.1">
    <property type="nucleotide sequence ID" value="NZ_CABGGS010000003.1"/>
</dbReference>
<dbReference type="PROSITE" id="PS51103">
    <property type="entry name" value="PTS_EIIC_TYPE_1"/>
    <property type="match status" value="1"/>
</dbReference>
<accession>A0ABY6V6Z2</accession>
<reference evidence="15 16" key="1">
    <citation type="submission" date="2019-07" db="EMBL/GenBank/DDBJ databases">
        <authorList>
            <person name="Brisse S."/>
            <person name="Rodrigues C."/>
            <person name="Thorpe H."/>
        </authorList>
    </citation>
    <scope>NUCLEOTIDE SEQUENCE [LARGE SCALE GENOMIC DNA]</scope>
    <source>
        <strain evidence="15">SB6411</strain>
    </source>
</reference>
<feature type="transmembrane region" description="Helical" evidence="12">
    <location>
        <begin position="150"/>
        <end position="173"/>
    </location>
</feature>
<evidence type="ECO:0000259" key="13">
    <source>
        <dbReference type="PROSITE" id="PS51098"/>
    </source>
</evidence>
<evidence type="ECO:0000256" key="7">
    <source>
        <dbReference type="ARBA" id="ARBA00022692"/>
    </source>
</evidence>
<comment type="subcellular location">
    <subcellularLocation>
        <location evidence="1">Cell membrane</location>
        <topology evidence="1">Multi-pass membrane protein</topology>
    </subcellularLocation>
</comment>
<feature type="active site" description="Phosphocysteine intermediate; for EIIB activity" evidence="11">
    <location>
        <position position="26"/>
    </location>
</feature>
<feature type="transmembrane region" description="Helical" evidence="12">
    <location>
        <begin position="124"/>
        <end position="144"/>
    </location>
</feature>
<dbReference type="SUPFAM" id="SSF55604">
    <property type="entry name" value="Glucose permease domain IIB"/>
    <property type="match status" value="1"/>
</dbReference>
<name>A0ABY6V6Z2_9ENTR</name>
<evidence type="ECO:0000256" key="8">
    <source>
        <dbReference type="ARBA" id="ARBA00022777"/>
    </source>
</evidence>
<evidence type="ECO:0000256" key="2">
    <source>
        <dbReference type="ARBA" id="ARBA00022448"/>
    </source>
</evidence>
<dbReference type="EMBL" id="CABGGS010000003">
    <property type="protein sequence ID" value="VUS30686.1"/>
    <property type="molecule type" value="Genomic_DNA"/>
</dbReference>
<gene>
    <name evidence="15" type="primary">treP_1</name>
    <name evidence="15" type="ORF">SB6411_04591</name>
</gene>
<evidence type="ECO:0000259" key="14">
    <source>
        <dbReference type="PROSITE" id="PS51103"/>
    </source>
</evidence>
<organism evidence="15 16">
    <name type="scientific">Klebsiella spallanzanii</name>
    <dbReference type="NCBI Taxonomy" id="2587528"/>
    <lineage>
        <taxon>Bacteria</taxon>
        <taxon>Pseudomonadati</taxon>
        <taxon>Pseudomonadota</taxon>
        <taxon>Gammaproteobacteria</taxon>
        <taxon>Enterobacterales</taxon>
        <taxon>Enterobacteriaceae</taxon>
        <taxon>Klebsiella/Raoultella group</taxon>
        <taxon>Klebsiella</taxon>
    </lineage>
</organism>
<dbReference type="PANTHER" id="PTHR30175">
    <property type="entry name" value="PHOSPHOTRANSFERASE SYSTEM TRANSPORT PROTEIN"/>
    <property type="match status" value="1"/>
</dbReference>
<evidence type="ECO:0000256" key="5">
    <source>
        <dbReference type="ARBA" id="ARBA00022679"/>
    </source>
</evidence>
<feature type="domain" description="PTS EIIB type-1" evidence="13">
    <location>
        <begin position="4"/>
        <end position="86"/>
    </location>
</feature>
<sequence length="457" mass="48465">MNPTLTAHEILTLAGGRVNITSVTHCMTRLRFVINDKSLVDLEGIRKVSGVLGAVDATGQLQIILGKNLIPVYTEVEKSFYSDDSAKKQEKTHNEKTKDNRLFSAVNNLIGFVASSVTPAVPGFIAGGMTLVLLLIVTLIFPQFKDSSSYTLLVFISQSAFYFMPVYIAYGAAMKLGSTPIYSMIASASLIHPGFIKVVALGSPVTLWGVPVLLDSYASSFLPALMIAFTAAKLEFVLNKIVPGIFKAVFVGMSTVIIAGGLGFIILGPIGTYIGKYIIEFLMFLQGTLGGLSIALLAGFMPFIIMAGIHHLFSPIIIQSLASTGSDSLFKPALIVHNMAEGGACLGVAVRTKNKTLRSQAFSSGVGCILAGVTEPAIYGINLRLKRPLYGVMAGGFCGGLVAGLLGAKAFVMGYSNLLSIPIFQQTIFAIVSGICTAIIVSFVVTYIVGFDDVVEV</sequence>
<keyword evidence="2" id="KW-0813">Transport</keyword>
<protein>
    <submittedName>
        <fullName evidence="15">PTS system trehalose-specific EIIBC component</fullName>
    </submittedName>
</protein>
<evidence type="ECO:0000256" key="1">
    <source>
        <dbReference type="ARBA" id="ARBA00004651"/>
    </source>
</evidence>
<dbReference type="Pfam" id="PF02378">
    <property type="entry name" value="PTS_EIIC"/>
    <property type="match status" value="1"/>
</dbReference>
<dbReference type="PROSITE" id="PS01035">
    <property type="entry name" value="PTS_EIIB_TYPE_1_CYS"/>
    <property type="match status" value="1"/>
</dbReference>
<dbReference type="InterPro" id="IPR013013">
    <property type="entry name" value="PTS_EIIC_1"/>
</dbReference>
<dbReference type="PANTHER" id="PTHR30175:SF1">
    <property type="entry name" value="PTS SYSTEM ARBUTIN-, CELLOBIOSE-, AND SALICIN-SPECIFIC EIIBC COMPONENT-RELATED"/>
    <property type="match status" value="1"/>
</dbReference>
<evidence type="ECO:0000256" key="4">
    <source>
        <dbReference type="ARBA" id="ARBA00022597"/>
    </source>
</evidence>
<dbReference type="InterPro" id="IPR001996">
    <property type="entry name" value="PTS_IIB_1"/>
</dbReference>
<evidence type="ECO:0000313" key="15">
    <source>
        <dbReference type="EMBL" id="VUS30686.1"/>
    </source>
</evidence>
<dbReference type="Pfam" id="PF00367">
    <property type="entry name" value="PTS_EIIB"/>
    <property type="match status" value="1"/>
</dbReference>
<dbReference type="Proteomes" id="UP000317652">
    <property type="component" value="Unassembled WGS sequence"/>
</dbReference>
<keyword evidence="10 12" id="KW-0472">Membrane</keyword>
<keyword evidence="8" id="KW-0418">Kinase</keyword>
<dbReference type="InterPro" id="IPR018113">
    <property type="entry name" value="PTrfase_EIIB_Cys"/>
</dbReference>
<evidence type="ECO:0000256" key="12">
    <source>
        <dbReference type="SAM" id="Phobius"/>
    </source>
</evidence>
<evidence type="ECO:0000313" key="16">
    <source>
        <dbReference type="Proteomes" id="UP000317652"/>
    </source>
</evidence>
<evidence type="ECO:0000256" key="6">
    <source>
        <dbReference type="ARBA" id="ARBA00022683"/>
    </source>
</evidence>
<feature type="transmembrane region" description="Helical" evidence="12">
    <location>
        <begin position="361"/>
        <end position="381"/>
    </location>
</feature>
<feature type="domain" description="PTS EIIC type-1" evidence="14">
    <location>
        <begin position="115"/>
        <end position="457"/>
    </location>
</feature>
<dbReference type="PROSITE" id="PS51098">
    <property type="entry name" value="PTS_EIIB_TYPE_1"/>
    <property type="match status" value="1"/>
</dbReference>
<keyword evidence="5" id="KW-0808">Transferase</keyword>
<evidence type="ECO:0000256" key="10">
    <source>
        <dbReference type="ARBA" id="ARBA00023136"/>
    </source>
</evidence>
<evidence type="ECO:0000256" key="3">
    <source>
        <dbReference type="ARBA" id="ARBA00022475"/>
    </source>
</evidence>
<dbReference type="InterPro" id="IPR003352">
    <property type="entry name" value="PTS_EIIC"/>
</dbReference>
<dbReference type="Gene3D" id="3.30.1360.60">
    <property type="entry name" value="Glucose permease domain IIB"/>
    <property type="match status" value="1"/>
</dbReference>
<dbReference type="CDD" id="cd00212">
    <property type="entry name" value="PTS_IIB_glc"/>
    <property type="match status" value="1"/>
</dbReference>
<keyword evidence="6" id="KW-0598">Phosphotransferase system</keyword>
<proteinExistence type="predicted"/>
<feature type="transmembrane region" description="Helical" evidence="12">
    <location>
        <begin position="220"/>
        <end position="238"/>
    </location>
</feature>
<dbReference type="InterPro" id="IPR050558">
    <property type="entry name" value="PTS_Sugar-Specific_Components"/>
</dbReference>
<keyword evidence="7 12" id="KW-0812">Transmembrane</keyword>
<dbReference type="InterPro" id="IPR036878">
    <property type="entry name" value="Glu_permease_IIB"/>
</dbReference>
<feature type="transmembrane region" description="Helical" evidence="12">
    <location>
        <begin position="427"/>
        <end position="449"/>
    </location>
</feature>
<keyword evidence="4" id="KW-0762">Sugar transport</keyword>